<evidence type="ECO:0000313" key="2">
    <source>
        <dbReference type="EMBL" id="ARU61791.1"/>
    </source>
</evidence>
<accession>A0A1Y0IMP6</accession>
<evidence type="ECO:0000313" key="3">
    <source>
        <dbReference type="Proteomes" id="UP000195437"/>
    </source>
</evidence>
<dbReference type="PANTHER" id="PTHR42951">
    <property type="entry name" value="METALLO-BETA-LACTAMASE DOMAIN-CONTAINING"/>
    <property type="match status" value="1"/>
</dbReference>
<reference evidence="3" key="1">
    <citation type="submission" date="2017-05" db="EMBL/GenBank/DDBJ databases">
        <authorList>
            <person name="Sung H."/>
        </authorList>
    </citation>
    <scope>NUCLEOTIDE SEQUENCE [LARGE SCALE GENOMIC DNA]</scope>
    <source>
        <strain evidence="3">AR23208</strain>
    </source>
</reference>
<dbReference type="InterPro" id="IPR050855">
    <property type="entry name" value="NDM-1-like"/>
</dbReference>
<dbReference type="SMART" id="SM00849">
    <property type="entry name" value="Lactamase_B"/>
    <property type="match status" value="1"/>
</dbReference>
<dbReference type="InterPro" id="IPR037482">
    <property type="entry name" value="ST1585_MBL-fold"/>
</dbReference>
<feature type="domain" description="Metallo-beta-lactamase" evidence="1">
    <location>
        <begin position="28"/>
        <end position="235"/>
    </location>
</feature>
<dbReference type="EMBL" id="CP021434">
    <property type="protein sequence ID" value="ARU61791.1"/>
    <property type="molecule type" value="Genomic_DNA"/>
</dbReference>
<sequence>MYDMQVFVQDLGHDVSLIDLMEQGEPGRSACYVVRGEKLAIIETGSSLSAPYILAGLQELGVTPEQVDYVIVTHIHLDHSGGVGYILPQFPNATVVAHPRAGRHLIDPSRLIEGAKAVYGADELARLYGEILPVPAERVLIRDEGEQLDLGNGHLLTFYDTPGHAKHHFSIHDPAARAIFSGDTVGVRYVTRLTGWDFECIYPSTSPTDFDRDAVMNSVAKLEPLPDVDRIFHTHFGPTAPASVAFERTRKTVADFDRLSRDLFQPGMDYQVLAEAIRDYIRADLAKEGHIVQELGGIEFDIDLNAKGMLYVLEKEHNKKAGS</sequence>
<gene>
    <name evidence="2" type="ORF">CBW65_12700</name>
</gene>
<dbReference type="AlphaFoldDB" id="A0A1Y0IMP6"/>
<dbReference type="Pfam" id="PF00753">
    <property type="entry name" value="Lactamase_B"/>
    <property type="match status" value="1"/>
</dbReference>
<evidence type="ECO:0000259" key="1">
    <source>
        <dbReference type="SMART" id="SM00849"/>
    </source>
</evidence>
<name>A0A1Y0IMP6_9BACL</name>
<protein>
    <submittedName>
        <fullName evidence="2">MBL fold metallo-hydrolase</fullName>
    </submittedName>
</protein>
<dbReference type="InterPro" id="IPR001279">
    <property type="entry name" value="Metallo-B-lactamas"/>
</dbReference>
<dbReference type="OrthoDB" id="9761531at2"/>
<dbReference type="PANTHER" id="PTHR42951:SF22">
    <property type="entry name" value="METALLO BETA-LACTAMASE SUPERFAMILY LIPOPROTEIN"/>
    <property type="match status" value="1"/>
</dbReference>
<dbReference type="KEGG" id="tum:CBW65_12700"/>
<dbReference type="Proteomes" id="UP000195437">
    <property type="component" value="Chromosome"/>
</dbReference>
<dbReference type="Gene3D" id="3.60.15.10">
    <property type="entry name" value="Ribonuclease Z/Hydroxyacylglutathione hydrolase-like"/>
    <property type="match status" value="1"/>
</dbReference>
<dbReference type="SUPFAM" id="SSF56281">
    <property type="entry name" value="Metallo-hydrolase/oxidoreductase"/>
    <property type="match status" value="1"/>
</dbReference>
<dbReference type="InterPro" id="IPR036866">
    <property type="entry name" value="RibonucZ/Hydroxyglut_hydro"/>
</dbReference>
<keyword evidence="3" id="KW-1185">Reference proteome</keyword>
<keyword evidence="2" id="KW-0378">Hydrolase</keyword>
<dbReference type="CDD" id="cd07726">
    <property type="entry name" value="ST1585-like_MBL-fold"/>
    <property type="match status" value="1"/>
</dbReference>
<proteinExistence type="predicted"/>
<dbReference type="GO" id="GO:0016787">
    <property type="term" value="F:hydrolase activity"/>
    <property type="evidence" value="ECO:0007669"/>
    <property type="project" value="UniProtKB-KW"/>
</dbReference>
<organism evidence="2 3">
    <name type="scientific">Tumebacillus avium</name>
    <dbReference type="NCBI Taxonomy" id="1903704"/>
    <lineage>
        <taxon>Bacteria</taxon>
        <taxon>Bacillati</taxon>
        <taxon>Bacillota</taxon>
        <taxon>Bacilli</taxon>
        <taxon>Bacillales</taxon>
        <taxon>Alicyclobacillaceae</taxon>
        <taxon>Tumebacillus</taxon>
    </lineage>
</organism>